<dbReference type="Proteomes" id="UP000091918">
    <property type="component" value="Unassembled WGS sequence"/>
</dbReference>
<evidence type="ECO:0000313" key="3">
    <source>
        <dbReference type="Proteomes" id="UP000091918"/>
    </source>
</evidence>
<evidence type="ECO:0000313" key="2">
    <source>
        <dbReference type="EMBL" id="OAX79235.1"/>
    </source>
</evidence>
<accession>A0A1B7NR11</accession>
<feature type="transmembrane region" description="Helical" evidence="1">
    <location>
        <begin position="34"/>
        <end position="61"/>
    </location>
</feature>
<dbReference type="AlphaFoldDB" id="A0A1B7NR11"/>
<gene>
    <name evidence="2" type="ORF">ACJ72_06446</name>
</gene>
<dbReference type="EMBL" id="LGUA01001100">
    <property type="protein sequence ID" value="OAX79235.1"/>
    <property type="molecule type" value="Genomic_DNA"/>
</dbReference>
<evidence type="ECO:0000256" key="1">
    <source>
        <dbReference type="SAM" id="Phobius"/>
    </source>
</evidence>
<organism evidence="2 3">
    <name type="scientific">Emergomyces africanus</name>
    <dbReference type="NCBI Taxonomy" id="1955775"/>
    <lineage>
        <taxon>Eukaryota</taxon>
        <taxon>Fungi</taxon>
        <taxon>Dikarya</taxon>
        <taxon>Ascomycota</taxon>
        <taxon>Pezizomycotina</taxon>
        <taxon>Eurotiomycetes</taxon>
        <taxon>Eurotiomycetidae</taxon>
        <taxon>Onygenales</taxon>
        <taxon>Ajellomycetaceae</taxon>
        <taxon>Emergomyces</taxon>
    </lineage>
</organism>
<proteinExistence type="predicted"/>
<protein>
    <submittedName>
        <fullName evidence="2">Uncharacterized protein</fullName>
    </submittedName>
</protein>
<reference evidence="2 3" key="1">
    <citation type="submission" date="2015-07" db="EMBL/GenBank/DDBJ databases">
        <title>Emmonsia species relationships and genome sequence.</title>
        <authorList>
            <person name="Cuomo C.A."/>
            <person name="Schwartz I.S."/>
            <person name="Kenyon C."/>
            <person name="de Hoog G.S."/>
            <person name="Govender N.P."/>
            <person name="Botha A."/>
            <person name="Moreno L."/>
            <person name="de Vries M."/>
            <person name="Munoz J.F."/>
            <person name="Stielow J.B."/>
        </authorList>
    </citation>
    <scope>NUCLEOTIDE SEQUENCE [LARGE SCALE GENOMIC DNA]</scope>
    <source>
        <strain evidence="2 3">CBS 136260</strain>
    </source>
</reference>
<dbReference type="OrthoDB" id="10042947at2759"/>
<keyword evidence="1" id="KW-1133">Transmembrane helix</keyword>
<keyword evidence="1" id="KW-0472">Membrane</keyword>
<name>A0A1B7NR11_9EURO</name>
<comment type="caution">
    <text evidence="2">The sequence shown here is derived from an EMBL/GenBank/DDBJ whole genome shotgun (WGS) entry which is preliminary data.</text>
</comment>
<keyword evidence="3" id="KW-1185">Reference proteome</keyword>
<feature type="transmembrane region" description="Helical" evidence="1">
    <location>
        <begin position="104"/>
        <end position="125"/>
    </location>
</feature>
<keyword evidence="1" id="KW-0812">Transmembrane</keyword>
<sequence length="130" mass="14266">MLRYARSLSTLTIYIFGLSSLFHGIRTLLHPSGVLIPLGLPATALPAINATSLAAIAMGLYYTLAAYQRNKSFYALTVPMRLLTASVLWNQSRLGVKDRGWRTAALWEAGGALMTGLALVWEWGVRKGVW</sequence>